<dbReference type="SUPFAM" id="SSF48371">
    <property type="entry name" value="ARM repeat"/>
    <property type="match status" value="1"/>
</dbReference>
<dbReference type="InterPro" id="IPR011989">
    <property type="entry name" value="ARM-like"/>
</dbReference>
<evidence type="ECO:0000313" key="2">
    <source>
        <dbReference type="Proteomes" id="UP000569951"/>
    </source>
</evidence>
<comment type="caution">
    <text evidence="1">The sequence shown here is derived from an EMBL/GenBank/DDBJ whole genome shotgun (WGS) entry which is preliminary data.</text>
</comment>
<accession>A0A841I2Y6</accession>
<dbReference type="EMBL" id="JACHHG010000019">
    <property type="protein sequence ID" value="MBB6100037.1"/>
    <property type="molecule type" value="Genomic_DNA"/>
</dbReference>
<gene>
    <name evidence="1" type="ORF">HNR42_003502</name>
</gene>
<proteinExistence type="predicted"/>
<keyword evidence="2" id="KW-1185">Reference proteome</keyword>
<organism evidence="1 2">
    <name type="scientific">Deinobacterium chartae</name>
    <dbReference type="NCBI Taxonomy" id="521158"/>
    <lineage>
        <taxon>Bacteria</taxon>
        <taxon>Thermotogati</taxon>
        <taxon>Deinococcota</taxon>
        <taxon>Deinococci</taxon>
        <taxon>Deinococcales</taxon>
        <taxon>Deinococcaceae</taxon>
        <taxon>Deinobacterium</taxon>
    </lineage>
</organism>
<protein>
    <submittedName>
        <fullName evidence="1">HEAT repeat protein</fullName>
    </submittedName>
</protein>
<dbReference type="Pfam" id="PF13646">
    <property type="entry name" value="HEAT_2"/>
    <property type="match status" value="1"/>
</dbReference>
<evidence type="ECO:0000313" key="1">
    <source>
        <dbReference type="EMBL" id="MBB6100037.1"/>
    </source>
</evidence>
<dbReference type="Proteomes" id="UP000569951">
    <property type="component" value="Unassembled WGS sequence"/>
</dbReference>
<reference evidence="1 2" key="1">
    <citation type="submission" date="2020-08" db="EMBL/GenBank/DDBJ databases">
        <title>Genomic Encyclopedia of Type Strains, Phase IV (KMG-IV): sequencing the most valuable type-strain genomes for metagenomic binning, comparative biology and taxonomic classification.</title>
        <authorList>
            <person name="Goeker M."/>
        </authorList>
    </citation>
    <scope>NUCLEOTIDE SEQUENCE [LARGE SCALE GENOMIC DNA]</scope>
    <source>
        <strain evidence="1 2">DSM 21458</strain>
    </source>
</reference>
<name>A0A841I2Y6_9DEIO</name>
<dbReference type="InterPro" id="IPR016024">
    <property type="entry name" value="ARM-type_fold"/>
</dbReference>
<dbReference type="AlphaFoldDB" id="A0A841I2Y6"/>
<dbReference type="Gene3D" id="1.25.10.10">
    <property type="entry name" value="Leucine-rich Repeat Variant"/>
    <property type="match status" value="1"/>
</dbReference>
<sequence length="169" mass="19239">MEEFYKEAVRNIVNGSTGPEVANSDFESLLDFPQDDVIRALEHIFVESKESFEKSRVLDALSRLPGYDFVAFLVNQFDSANSRWQEAICRELGELKDQRAISKLTEVMLNHPEPDLRFIAVEQIEKIGNTEVISGLQNVVDNDTGEDFEGFPISDRANQAIESIRQRSR</sequence>
<dbReference type="RefSeq" id="WP_183988769.1">
    <property type="nucleotide sequence ID" value="NZ_JACHHG010000019.1"/>
</dbReference>